<sequence length="57" mass="6118">MADCQALDGGLVDCLALLRRICNAVGPLTLCFEIFERLLDLYPATVATLVSFSNPSS</sequence>
<gene>
    <name evidence="1" type="ORF">BVC80_441g21</name>
</gene>
<dbReference type="Proteomes" id="UP000195402">
    <property type="component" value="Unassembled WGS sequence"/>
</dbReference>
<evidence type="ECO:0000313" key="1">
    <source>
        <dbReference type="EMBL" id="OVA05282.1"/>
    </source>
</evidence>
<reference evidence="1 2" key="1">
    <citation type="journal article" date="2017" name="Mol. Plant">
        <title>The Genome of Medicinal Plant Macleaya cordata Provides New Insights into Benzylisoquinoline Alkaloids Metabolism.</title>
        <authorList>
            <person name="Liu X."/>
            <person name="Liu Y."/>
            <person name="Huang P."/>
            <person name="Ma Y."/>
            <person name="Qing Z."/>
            <person name="Tang Q."/>
            <person name="Cao H."/>
            <person name="Cheng P."/>
            <person name="Zheng Y."/>
            <person name="Yuan Z."/>
            <person name="Zhou Y."/>
            <person name="Liu J."/>
            <person name="Tang Z."/>
            <person name="Zhuo Y."/>
            <person name="Zhang Y."/>
            <person name="Yu L."/>
            <person name="Huang J."/>
            <person name="Yang P."/>
            <person name="Peng Q."/>
            <person name="Zhang J."/>
            <person name="Jiang W."/>
            <person name="Zhang Z."/>
            <person name="Lin K."/>
            <person name="Ro D.K."/>
            <person name="Chen X."/>
            <person name="Xiong X."/>
            <person name="Shang Y."/>
            <person name="Huang S."/>
            <person name="Zeng J."/>
        </authorList>
    </citation>
    <scope>NUCLEOTIDE SEQUENCE [LARGE SCALE GENOMIC DNA]</scope>
    <source>
        <strain evidence="2">cv. BLH2017</strain>
        <tissue evidence="1">Root</tissue>
    </source>
</reference>
<protein>
    <submittedName>
        <fullName evidence="1">Uncharacterized protein</fullName>
    </submittedName>
</protein>
<name>A0A200Q4A9_MACCD</name>
<keyword evidence="2" id="KW-1185">Reference proteome</keyword>
<accession>A0A200Q4A9</accession>
<evidence type="ECO:0000313" key="2">
    <source>
        <dbReference type="Proteomes" id="UP000195402"/>
    </source>
</evidence>
<organism evidence="1 2">
    <name type="scientific">Macleaya cordata</name>
    <name type="common">Five-seeded plume-poppy</name>
    <name type="synonym">Bocconia cordata</name>
    <dbReference type="NCBI Taxonomy" id="56857"/>
    <lineage>
        <taxon>Eukaryota</taxon>
        <taxon>Viridiplantae</taxon>
        <taxon>Streptophyta</taxon>
        <taxon>Embryophyta</taxon>
        <taxon>Tracheophyta</taxon>
        <taxon>Spermatophyta</taxon>
        <taxon>Magnoliopsida</taxon>
        <taxon>Ranunculales</taxon>
        <taxon>Papaveraceae</taxon>
        <taxon>Papaveroideae</taxon>
        <taxon>Macleaya</taxon>
    </lineage>
</organism>
<dbReference type="InParanoid" id="A0A200Q4A9"/>
<dbReference type="EMBL" id="MVGT01003118">
    <property type="protein sequence ID" value="OVA05282.1"/>
    <property type="molecule type" value="Genomic_DNA"/>
</dbReference>
<comment type="caution">
    <text evidence="1">The sequence shown here is derived from an EMBL/GenBank/DDBJ whole genome shotgun (WGS) entry which is preliminary data.</text>
</comment>
<dbReference type="AlphaFoldDB" id="A0A200Q4A9"/>
<proteinExistence type="predicted"/>